<evidence type="ECO:0000313" key="4">
    <source>
        <dbReference type="Proteomes" id="UP000559256"/>
    </source>
</evidence>
<evidence type="ECO:0000259" key="2">
    <source>
        <dbReference type="Pfam" id="PF02037"/>
    </source>
</evidence>
<proteinExistence type="predicted"/>
<sequence length="419" mass="46861">MSSFSGSLQSKKKSELQSIAVALNISEQGTKDDLQARIKKHLDDNQAELEDNSRFSGLYGSRRRRGSQPPKDVAPPPSKRSVPQVEIKPRRQHMLLEPVAESTPVKDMRDVSFFLKNPQTPDDEDDVETYVEPLSSARRVPSPGTPSSLPPLPPSVETSMVVDRSIIDHIPRPPSLRMQEIVQAMKRKEEAVMQSSQEMLISTRSFLSNTRTIWSLTAVFELLYILLTVIPWHYWQVPLGTSPEVDAELIPPPPSYTKLFIPYPPLSAFKSNVLWSLLMHWFTPSLLLPFIVGTLISFRPPPPAPSEVVLDEDGDVIAQRTTMQPKVPFDPLTASIVRLAAQIAYPYSTNPSQAGGRVDVLGFRWRVLGASVCLAFSFAEAIFDRDFSPSQSQRPISRMITPIRRALTAEPELESPEVD</sequence>
<dbReference type="PANTHER" id="PTHR41807:SF1">
    <property type="entry name" value="GLUTATHIONE TRANSFERASE 3"/>
    <property type="match status" value="1"/>
</dbReference>
<dbReference type="Pfam" id="PF02037">
    <property type="entry name" value="SAP"/>
    <property type="match status" value="1"/>
</dbReference>
<protein>
    <recommendedName>
        <fullName evidence="2">SAP domain-containing protein</fullName>
    </recommendedName>
</protein>
<dbReference type="EMBL" id="JAACJM010000065">
    <property type="protein sequence ID" value="KAF5352949.1"/>
    <property type="molecule type" value="Genomic_DNA"/>
</dbReference>
<dbReference type="PANTHER" id="PTHR41807">
    <property type="entry name" value="GLUTATHIONE TRANSFERASE 3"/>
    <property type="match status" value="1"/>
</dbReference>
<dbReference type="AlphaFoldDB" id="A0A8H5FXV0"/>
<comment type="caution">
    <text evidence="3">The sequence shown here is derived from an EMBL/GenBank/DDBJ whole genome shotgun (WGS) entry which is preliminary data.</text>
</comment>
<dbReference type="GO" id="GO:0016020">
    <property type="term" value="C:membrane"/>
    <property type="evidence" value="ECO:0007669"/>
    <property type="project" value="TreeGrafter"/>
</dbReference>
<accession>A0A8H5FXV0</accession>
<gene>
    <name evidence="3" type="ORF">D9758_007894</name>
</gene>
<name>A0A8H5FXV0_9AGAR</name>
<dbReference type="InterPro" id="IPR038872">
    <property type="entry name" value="Put_GTT3"/>
</dbReference>
<reference evidence="3 4" key="1">
    <citation type="journal article" date="2020" name="ISME J.">
        <title>Uncovering the hidden diversity of litter-decomposition mechanisms in mushroom-forming fungi.</title>
        <authorList>
            <person name="Floudas D."/>
            <person name="Bentzer J."/>
            <person name="Ahren D."/>
            <person name="Johansson T."/>
            <person name="Persson P."/>
            <person name="Tunlid A."/>
        </authorList>
    </citation>
    <scope>NUCLEOTIDE SEQUENCE [LARGE SCALE GENOMIC DNA]</scope>
    <source>
        <strain evidence="3 4">CBS 291.85</strain>
    </source>
</reference>
<dbReference type="OrthoDB" id="5569309at2759"/>
<keyword evidence="4" id="KW-1185">Reference proteome</keyword>
<organism evidence="3 4">
    <name type="scientific">Tetrapyrgos nigripes</name>
    <dbReference type="NCBI Taxonomy" id="182062"/>
    <lineage>
        <taxon>Eukaryota</taxon>
        <taxon>Fungi</taxon>
        <taxon>Dikarya</taxon>
        <taxon>Basidiomycota</taxon>
        <taxon>Agaricomycotina</taxon>
        <taxon>Agaricomycetes</taxon>
        <taxon>Agaricomycetidae</taxon>
        <taxon>Agaricales</taxon>
        <taxon>Marasmiineae</taxon>
        <taxon>Marasmiaceae</taxon>
        <taxon>Tetrapyrgos</taxon>
    </lineage>
</organism>
<evidence type="ECO:0000256" key="1">
    <source>
        <dbReference type="SAM" id="MobiDB-lite"/>
    </source>
</evidence>
<evidence type="ECO:0000313" key="3">
    <source>
        <dbReference type="EMBL" id="KAF5352949.1"/>
    </source>
</evidence>
<feature type="region of interest" description="Disordered" evidence="1">
    <location>
        <begin position="135"/>
        <end position="155"/>
    </location>
</feature>
<feature type="region of interest" description="Disordered" evidence="1">
    <location>
        <begin position="42"/>
        <end position="102"/>
    </location>
</feature>
<feature type="domain" description="SAP" evidence="2">
    <location>
        <begin position="8"/>
        <end position="42"/>
    </location>
</feature>
<dbReference type="InterPro" id="IPR003034">
    <property type="entry name" value="SAP_dom"/>
</dbReference>
<dbReference type="Proteomes" id="UP000559256">
    <property type="component" value="Unassembled WGS sequence"/>
</dbReference>